<organism evidence="13 14">
    <name type="scientific">Xenopus laevis</name>
    <name type="common">African clawed frog</name>
    <dbReference type="NCBI Taxonomy" id="8355"/>
    <lineage>
        <taxon>Eukaryota</taxon>
        <taxon>Metazoa</taxon>
        <taxon>Chordata</taxon>
        <taxon>Craniata</taxon>
        <taxon>Vertebrata</taxon>
        <taxon>Euteleostomi</taxon>
        <taxon>Amphibia</taxon>
        <taxon>Batrachia</taxon>
        <taxon>Anura</taxon>
        <taxon>Pipoidea</taxon>
        <taxon>Pipidae</taxon>
        <taxon>Xenopodinae</taxon>
        <taxon>Xenopus</taxon>
        <taxon>Xenopus</taxon>
    </lineage>
</organism>
<feature type="transmembrane region" description="Helical" evidence="11">
    <location>
        <begin position="191"/>
        <end position="209"/>
    </location>
</feature>
<reference evidence="14" key="2">
    <citation type="submission" date="2025-08" db="UniProtKB">
        <authorList>
            <consortium name="RefSeq"/>
        </authorList>
    </citation>
    <scope>IDENTIFICATION</scope>
    <source>
        <strain evidence="14">J_2021</strain>
        <tissue evidence="14">Erythrocytes</tissue>
    </source>
</reference>
<dbReference type="PANTHER" id="PTHR24062">
    <property type="entry name" value="VOMERONASAL TYPE-1 RECEPTOR"/>
    <property type="match status" value="1"/>
</dbReference>
<keyword evidence="8 11" id="KW-0472">Membrane</keyword>
<dbReference type="FunFam" id="1.20.1070.10:FF:000300">
    <property type="entry name" value="Vomeronasal type-1 receptor"/>
    <property type="match status" value="1"/>
</dbReference>
<dbReference type="GO" id="GO:0005886">
    <property type="term" value="C:plasma membrane"/>
    <property type="evidence" value="ECO:0000318"/>
    <property type="project" value="GO_Central"/>
</dbReference>
<dbReference type="GO" id="GO:0016503">
    <property type="term" value="F:pheromone receptor activity"/>
    <property type="evidence" value="ECO:0007669"/>
    <property type="project" value="InterPro"/>
</dbReference>
<evidence type="ECO:0000256" key="7">
    <source>
        <dbReference type="ARBA" id="ARBA00023040"/>
    </source>
</evidence>
<evidence type="ECO:0000256" key="2">
    <source>
        <dbReference type="ARBA" id="ARBA00010663"/>
    </source>
</evidence>
<dbReference type="GeneID" id="108708891"/>
<evidence type="ECO:0000256" key="3">
    <source>
        <dbReference type="ARBA" id="ARBA00022475"/>
    </source>
</evidence>
<keyword evidence="4 11" id="KW-0589">Pheromone response</keyword>
<feature type="transmembrane region" description="Helical" evidence="11">
    <location>
        <begin position="128"/>
        <end position="150"/>
    </location>
</feature>
<feature type="transmembrane region" description="Helical" evidence="11">
    <location>
        <begin position="40"/>
        <end position="63"/>
    </location>
</feature>
<dbReference type="KEGG" id="xla:108708891"/>
<dbReference type="AlphaFoldDB" id="A0A1L8H644"/>
<keyword evidence="5 11" id="KW-0812">Transmembrane</keyword>
<evidence type="ECO:0000256" key="5">
    <source>
        <dbReference type="ARBA" id="ARBA00022692"/>
    </source>
</evidence>
<sequence>MLISEILKALVFIFLAVLGIPGNSFILLKFVFVRITERKLLLTNIILMFLAFMNLLVVLSRVVLQILHALGVPNFLDDNSCKFAFFIYRVGRAMSICVTCLLSCYQCVLIAPNTKLWISLKLKLTKELFFFIIMILILVNCCIYTSSLLYNSANRNSTASPYSLHLIYCHTDFQTSISYVTYGTLSILRDFIFVGLMSIASGHMVYVLLKHEKTIKYLKKTEQEQTRSAEYKASRSIILLVAFYVFLFGLENVIWVYTLTISSPDISINDVRIVLACSYSALSPAIIIKANPKLHPCVKIPIQKVT</sequence>
<evidence type="ECO:0000256" key="10">
    <source>
        <dbReference type="ARBA" id="ARBA00023224"/>
    </source>
</evidence>
<reference evidence="13" key="1">
    <citation type="submission" date="2024-06" db="UniProtKB">
        <authorList>
            <consortium name="RefSeq"/>
        </authorList>
    </citation>
    <scope>NUCLEOTIDE SEQUENCE [LARGE SCALE GENOMIC DNA]</scope>
    <source>
        <strain evidence="13">J_2021</strain>
    </source>
</reference>
<dbReference type="Proteomes" id="UP000186698">
    <property type="component" value="Chromosome 2S"/>
</dbReference>
<dbReference type="SUPFAM" id="SSF81321">
    <property type="entry name" value="Family A G protein-coupled receptor-like"/>
    <property type="match status" value="1"/>
</dbReference>
<evidence type="ECO:0000313" key="13">
    <source>
        <dbReference type="Proteomes" id="UP000186698"/>
    </source>
</evidence>
<dbReference type="OrthoDB" id="9606139at2759"/>
<evidence type="ECO:0000256" key="8">
    <source>
        <dbReference type="ARBA" id="ARBA00023136"/>
    </source>
</evidence>
<dbReference type="OMA" id="CFQCLLI"/>
<feature type="transmembrane region" description="Helical" evidence="11">
    <location>
        <begin position="6"/>
        <end position="28"/>
    </location>
</feature>
<dbReference type="RefSeq" id="XP_018104041.1">
    <property type="nucleotide sequence ID" value="XM_018248552.1"/>
</dbReference>
<dbReference type="InterPro" id="IPR017452">
    <property type="entry name" value="GPCR_Rhodpsn_7TM"/>
</dbReference>
<evidence type="ECO:0000256" key="6">
    <source>
        <dbReference type="ARBA" id="ARBA00022989"/>
    </source>
</evidence>
<dbReference type="Gene3D" id="1.20.1070.10">
    <property type="entry name" value="Rhodopsin 7-helix transmembrane proteins"/>
    <property type="match status" value="1"/>
</dbReference>
<evidence type="ECO:0000259" key="12">
    <source>
        <dbReference type="PROSITE" id="PS50262"/>
    </source>
</evidence>
<keyword evidence="10 11" id="KW-0807">Transducer</keyword>
<feature type="transmembrane region" description="Helical" evidence="11">
    <location>
        <begin position="83"/>
        <end position="108"/>
    </location>
</feature>
<feature type="domain" description="G-protein coupled receptors family 1 profile" evidence="12">
    <location>
        <begin position="22"/>
        <end position="287"/>
    </location>
</feature>
<keyword evidence="6 11" id="KW-1133">Transmembrane helix</keyword>
<evidence type="ECO:0000256" key="4">
    <source>
        <dbReference type="ARBA" id="ARBA00022507"/>
    </source>
</evidence>
<feature type="transmembrane region" description="Helical" evidence="11">
    <location>
        <begin position="237"/>
        <end position="257"/>
    </location>
</feature>
<dbReference type="GO" id="GO:0005550">
    <property type="term" value="F:pheromone binding"/>
    <property type="evidence" value="ECO:0000318"/>
    <property type="project" value="GO_Central"/>
</dbReference>
<gene>
    <name evidence="14" type="primary">LOC108708891</name>
</gene>
<evidence type="ECO:0000256" key="9">
    <source>
        <dbReference type="ARBA" id="ARBA00023170"/>
    </source>
</evidence>
<dbReference type="PROSITE" id="PS50262">
    <property type="entry name" value="G_PROTEIN_RECEP_F1_2"/>
    <property type="match status" value="1"/>
</dbReference>
<keyword evidence="7 11" id="KW-0297">G-protein coupled receptor</keyword>
<protein>
    <recommendedName>
        <fullName evidence="11">Vomeronasal type-1 receptor</fullName>
    </recommendedName>
</protein>
<evidence type="ECO:0000256" key="1">
    <source>
        <dbReference type="ARBA" id="ARBA00004651"/>
    </source>
</evidence>
<evidence type="ECO:0000256" key="11">
    <source>
        <dbReference type="RuleBase" id="RU364061"/>
    </source>
</evidence>
<comment type="subcellular location">
    <subcellularLocation>
        <location evidence="1 11">Cell membrane</location>
        <topology evidence="1 11">Multi-pass membrane protein</topology>
    </subcellularLocation>
</comment>
<evidence type="ECO:0000313" key="14">
    <source>
        <dbReference type="RefSeq" id="XP_018104041.1"/>
    </source>
</evidence>
<accession>A0A1L8H644</accession>
<comment type="similarity">
    <text evidence="2 11">Belongs to the G-protein coupled receptor 1 family.</text>
</comment>
<name>A0A1L8H644_XENLA</name>
<keyword evidence="13" id="KW-1185">Reference proteome</keyword>
<dbReference type="PaxDb" id="8355-A0A1L8H644"/>
<dbReference type="Pfam" id="PF03402">
    <property type="entry name" value="V1R"/>
    <property type="match status" value="1"/>
</dbReference>
<keyword evidence="9 11" id="KW-0675">Receptor</keyword>
<proteinExistence type="inferred from homology"/>
<dbReference type="InterPro" id="IPR004072">
    <property type="entry name" value="Vmron_rcpt_1"/>
</dbReference>
<keyword evidence="3 11" id="KW-1003">Cell membrane</keyword>
<dbReference type="GO" id="GO:0019236">
    <property type="term" value="P:response to pheromone"/>
    <property type="evidence" value="ECO:0007669"/>
    <property type="project" value="UniProtKB-KW"/>
</dbReference>